<feature type="transmembrane region" description="Helical" evidence="1">
    <location>
        <begin position="305"/>
        <end position="327"/>
    </location>
</feature>
<feature type="transmembrane region" description="Helical" evidence="1">
    <location>
        <begin position="152"/>
        <end position="170"/>
    </location>
</feature>
<name>A0ABV7K6H1_9ALTE</name>
<feature type="domain" description="Acyltransferase 3" evidence="2">
    <location>
        <begin position="6"/>
        <end position="319"/>
    </location>
</feature>
<keyword evidence="1" id="KW-1133">Transmembrane helix</keyword>
<feature type="transmembrane region" description="Helical" evidence="1">
    <location>
        <begin position="79"/>
        <end position="103"/>
    </location>
</feature>
<keyword evidence="3" id="KW-0808">Transferase</keyword>
<keyword evidence="1" id="KW-0812">Transmembrane</keyword>
<feature type="transmembrane region" description="Helical" evidence="1">
    <location>
        <begin position="39"/>
        <end position="58"/>
    </location>
</feature>
<dbReference type="EC" id="2.3.-.-" evidence="3"/>
<keyword evidence="3" id="KW-0012">Acyltransferase</keyword>
<keyword evidence="4" id="KW-1185">Reference proteome</keyword>
<dbReference type="Proteomes" id="UP001595477">
    <property type="component" value="Unassembled WGS sequence"/>
</dbReference>
<dbReference type="PANTHER" id="PTHR23028">
    <property type="entry name" value="ACETYLTRANSFERASE"/>
    <property type="match status" value="1"/>
</dbReference>
<reference evidence="4" key="1">
    <citation type="journal article" date="2019" name="Int. J. Syst. Evol. Microbiol.">
        <title>The Global Catalogue of Microorganisms (GCM) 10K type strain sequencing project: providing services to taxonomists for standard genome sequencing and annotation.</title>
        <authorList>
            <consortium name="The Broad Institute Genomics Platform"/>
            <consortium name="The Broad Institute Genome Sequencing Center for Infectious Disease"/>
            <person name="Wu L."/>
            <person name="Ma J."/>
        </authorList>
    </citation>
    <scope>NUCLEOTIDE SEQUENCE [LARGE SCALE GENOMIC DNA]</scope>
    <source>
        <strain evidence="4">KCTC 52449</strain>
    </source>
</reference>
<feature type="transmembrane region" description="Helical" evidence="1">
    <location>
        <begin position="176"/>
        <end position="197"/>
    </location>
</feature>
<dbReference type="InterPro" id="IPR050879">
    <property type="entry name" value="Acyltransferase_3"/>
</dbReference>
<dbReference type="PANTHER" id="PTHR23028:SF53">
    <property type="entry name" value="ACYL_TRANSF_3 DOMAIN-CONTAINING PROTEIN"/>
    <property type="match status" value="1"/>
</dbReference>
<evidence type="ECO:0000313" key="3">
    <source>
        <dbReference type="EMBL" id="MFC3204569.1"/>
    </source>
</evidence>
<evidence type="ECO:0000259" key="2">
    <source>
        <dbReference type="Pfam" id="PF01757"/>
    </source>
</evidence>
<protein>
    <submittedName>
        <fullName evidence="3">Acyltransferase family protein</fullName>
        <ecNumber evidence="3">2.3.-.-</ecNumber>
    </submittedName>
</protein>
<feature type="transmembrane region" description="Helical" evidence="1">
    <location>
        <begin position="278"/>
        <end position="299"/>
    </location>
</feature>
<evidence type="ECO:0000313" key="4">
    <source>
        <dbReference type="Proteomes" id="UP001595477"/>
    </source>
</evidence>
<dbReference type="Pfam" id="PF01757">
    <property type="entry name" value="Acyl_transf_3"/>
    <property type="match status" value="1"/>
</dbReference>
<organism evidence="3 4">
    <name type="scientific">Alteromonas oceani</name>
    <dbReference type="NCBI Taxonomy" id="2071609"/>
    <lineage>
        <taxon>Bacteria</taxon>
        <taxon>Pseudomonadati</taxon>
        <taxon>Pseudomonadota</taxon>
        <taxon>Gammaproteobacteria</taxon>
        <taxon>Alteromonadales</taxon>
        <taxon>Alteromonadaceae</taxon>
        <taxon>Alteromonas/Salinimonas group</taxon>
        <taxon>Alteromonas</taxon>
    </lineage>
</organism>
<dbReference type="GO" id="GO:0016746">
    <property type="term" value="F:acyltransferase activity"/>
    <property type="evidence" value="ECO:0007669"/>
    <property type="project" value="UniProtKB-KW"/>
</dbReference>
<dbReference type="RefSeq" id="WP_123324312.1">
    <property type="nucleotide sequence ID" value="NZ_JBHRSX010000102.1"/>
</dbReference>
<dbReference type="EMBL" id="JBHRSX010000102">
    <property type="protein sequence ID" value="MFC3204569.1"/>
    <property type="molecule type" value="Genomic_DNA"/>
</dbReference>
<feature type="transmembrane region" description="Helical" evidence="1">
    <location>
        <begin position="123"/>
        <end position="145"/>
    </location>
</feature>
<keyword evidence="1" id="KW-0472">Membrane</keyword>
<gene>
    <name evidence="3" type="ORF">ACFOEW_22405</name>
</gene>
<feature type="transmembrane region" description="Helical" evidence="1">
    <location>
        <begin position="209"/>
        <end position="228"/>
    </location>
</feature>
<accession>A0ABV7K6H1</accession>
<evidence type="ECO:0000256" key="1">
    <source>
        <dbReference type="SAM" id="Phobius"/>
    </source>
</evidence>
<feature type="transmembrane region" description="Helical" evidence="1">
    <location>
        <begin position="248"/>
        <end position="266"/>
    </location>
</feature>
<dbReference type="InterPro" id="IPR002656">
    <property type="entry name" value="Acyl_transf_3_dom"/>
</dbReference>
<comment type="caution">
    <text evidence="3">The sequence shown here is derived from an EMBL/GenBank/DDBJ whole genome shotgun (WGS) entry which is preliminary data.</text>
</comment>
<sequence length="346" mass="39658">MQYFHKLTGLRGFAALIVFVSHAANETLLPTFLGNGFGQTGVMLFFLLSGFLMTQLYIHEEFSKVNIKRYAFARIGRVLPLYFTLLIISVLITKLEGGSSIYPFMFTEFNRTVEAFMLIKAPYIFWTIPVEVQFYVVFIGFWGLYKSGFSTYVLILYALLTVLPSAYFYFFVKPKLLGIISTYGFAFFLGLVSAFAFDKIKDSVSAHKAANWFGLPVLILLCLNLPELRSMVGLIYTEDFFWKTWGDPLTWLLVYSVFLCVILNSTSMSILNSQFFVYLGKVSYGFYLLHYPVLAYFVSITDINMYIRLGLALFITLLLSHLSFYFFEKPLANKIRRYGKSNAVSA</sequence>
<proteinExistence type="predicted"/>